<dbReference type="OrthoDB" id="3903267at2759"/>
<sequence>MVKWDEEIKLKMLLVIIEYLNPTALPWDKIATTMGPDFTSEAVRGQYKTIKKGFKPVNGDSAAATPSSGKTKTTKAKTPASASATKGRKRKVTEAIINEDDNESTLFAPKSQKIKKETAANGNVIGAVLDGIGAEVFKAEEEGQGVDLENDEYVLLTPLVNLQYQHFTVSTTLPRPRSIMESRFLKVAVVKTCQCSQVVVISTNARQGFLRVY</sequence>
<dbReference type="Proteomes" id="UP000664203">
    <property type="component" value="Unassembled WGS sequence"/>
</dbReference>
<feature type="compositionally biased region" description="Low complexity" evidence="1">
    <location>
        <begin position="61"/>
        <end position="85"/>
    </location>
</feature>
<keyword evidence="3" id="KW-1185">Reference proteome</keyword>
<name>A0A8H3IKA7_9LECA</name>
<evidence type="ECO:0000313" key="3">
    <source>
        <dbReference type="Proteomes" id="UP000664203"/>
    </source>
</evidence>
<proteinExistence type="predicted"/>
<gene>
    <name evidence="2" type="ORF">ALECFALPRED_001992</name>
</gene>
<organism evidence="2 3">
    <name type="scientific">Alectoria fallacina</name>
    <dbReference type="NCBI Taxonomy" id="1903189"/>
    <lineage>
        <taxon>Eukaryota</taxon>
        <taxon>Fungi</taxon>
        <taxon>Dikarya</taxon>
        <taxon>Ascomycota</taxon>
        <taxon>Pezizomycotina</taxon>
        <taxon>Lecanoromycetes</taxon>
        <taxon>OSLEUM clade</taxon>
        <taxon>Lecanoromycetidae</taxon>
        <taxon>Lecanorales</taxon>
        <taxon>Lecanorineae</taxon>
        <taxon>Parmeliaceae</taxon>
        <taxon>Alectoria</taxon>
    </lineage>
</organism>
<dbReference type="EMBL" id="CAJPDR010000151">
    <property type="protein sequence ID" value="CAF9921998.1"/>
    <property type="molecule type" value="Genomic_DNA"/>
</dbReference>
<evidence type="ECO:0008006" key="4">
    <source>
        <dbReference type="Google" id="ProtNLM"/>
    </source>
</evidence>
<accession>A0A8H3IKA7</accession>
<reference evidence="2" key="1">
    <citation type="submission" date="2021-03" db="EMBL/GenBank/DDBJ databases">
        <authorList>
            <person name="Tagirdzhanova G."/>
        </authorList>
    </citation>
    <scope>NUCLEOTIDE SEQUENCE</scope>
</reference>
<comment type="caution">
    <text evidence="2">The sequence shown here is derived from an EMBL/GenBank/DDBJ whole genome shotgun (WGS) entry which is preliminary data.</text>
</comment>
<dbReference type="AlphaFoldDB" id="A0A8H3IKA7"/>
<feature type="region of interest" description="Disordered" evidence="1">
    <location>
        <begin position="58"/>
        <end position="91"/>
    </location>
</feature>
<protein>
    <recommendedName>
        <fullName evidence="4">Myb-like domain-containing protein</fullName>
    </recommendedName>
</protein>
<evidence type="ECO:0000256" key="1">
    <source>
        <dbReference type="SAM" id="MobiDB-lite"/>
    </source>
</evidence>
<evidence type="ECO:0000313" key="2">
    <source>
        <dbReference type="EMBL" id="CAF9921998.1"/>
    </source>
</evidence>